<evidence type="ECO:0000313" key="3">
    <source>
        <dbReference type="Proteomes" id="UP000518300"/>
    </source>
</evidence>
<keyword evidence="3" id="KW-1185">Reference proteome</keyword>
<dbReference type="Proteomes" id="UP000518300">
    <property type="component" value="Unassembled WGS sequence"/>
</dbReference>
<keyword evidence="1" id="KW-1133">Transmembrane helix</keyword>
<evidence type="ECO:0000256" key="1">
    <source>
        <dbReference type="SAM" id="Phobius"/>
    </source>
</evidence>
<protein>
    <submittedName>
        <fullName evidence="2">Uncharacterized protein</fullName>
    </submittedName>
</protein>
<gene>
    <name evidence="2" type="ORF">HG543_17455</name>
</gene>
<dbReference type="EMBL" id="JABBJJ010000073">
    <property type="protein sequence ID" value="NMO16631.1"/>
    <property type="molecule type" value="Genomic_DNA"/>
</dbReference>
<keyword evidence="1" id="KW-0472">Membrane</keyword>
<keyword evidence="1" id="KW-0812">Transmembrane</keyword>
<organism evidence="2 3">
    <name type="scientific">Pyxidicoccus fallax</name>
    <dbReference type="NCBI Taxonomy" id="394095"/>
    <lineage>
        <taxon>Bacteria</taxon>
        <taxon>Pseudomonadati</taxon>
        <taxon>Myxococcota</taxon>
        <taxon>Myxococcia</taxon>
        <taxon>Myxococcales</taxon>
        <taxon>Cystobacterineae</taxon>
        <taxon>Myxococcaceae</taxon>
        <taxon>Pyxidicoccus</taxon>
    </lineage>
</organism>
<name>A0A848LHG8_9BACT</name>
<accession>A0A848LHG8</accession>
<evidence type="ECO:0000313" key="2">
    <source>
        <dbReference type="EMBL" id="NMO16631.1"/>
    </source>
</evidence>
<dbReference type="RefSeq" id="WP_169345920.1">
    <property type="nucleotide sequence ID" value="NZ_JABBJJ010000073.1"/>
</dbReference>
<reference evidence="2 3" key="1">
    <citation type="submission" date="2020-04" db="EMBL/GenBank/DDBJ databases">
        <title>Draft genome of Pyxidicoccus fallax type strain.</title>
        <authorList>
            <person name="Whitworth D.E."/>
        </authorList>
    </citation>
    <scope>NUCLEOTIDE SEQUENCE [LARGE SCALE GENOMIC DNA]</scope>
    <source>
        <strain evidence="2 3">DSM 14698</strain>
    </source>
</reference>
<feature type="transmembrane region" description="Helical" evidence="1">
    <location>
        <begin position="94"/>
        <end position="118"/>
    </location>
</feature>
<proteinExistence type="predicted"/>
<sequence>MDDGRRYFAEKRLHRERLPRVEISYMNPVSTMRLRLGLWALLLVLQFLVTASPPEALAPAVAGSVYLPLMALRALGLPVISAAESGGWGGPSALGLMAVVVFWAAVWWGVVSLVGRVLTARQTRGRSTTSSTSP</sequence>
<dbReference type="AlphaFoldDB" id="A0A848LHG8"/>
<comment type="caution">
    <text evidence="2">The sequence shown here is derived from an EMBL/GenBank/DDBJ whole genome shotgun (WGS) entry which is preliminary data.</text>
</comment>